<feature type="transmembrane region" description="Helical" evidence="1">
    <location>
        <begin position="138"/>
        <end position="159"/>
    </location>
</feature>
<feature type="transmembrane region" description="Helical" evidence="1">
    <location>
        <begin position="309"/>
        <end position="327"/>
    </location>
</feature>
<feature type="transmembrane region" description="Helical" evidence="1">
    <location>
        <begin position="498"/>
        <end position="516"/>
    </location>
</feature>
<feature type="transmembrane region" description="Helical" evidence="1">
    <location>
        <begin position="763"/>
        <end position="783"/>
    </location>
</feature>
<protein>
    <recommendedName>
        <fullName evidence="4">DUF2157 domain-containing protein</fullName>
    </recommendedName>
</protein>
<reference evidence="2 3" key="1">
    <citation type="submission" date="2023-11" db="EMBL/GenBank/DDBJ databases">
        <title>Bacillus jintuensis, isolated from a mudflat on the Beibu Gulf coast.</title>
        <authorList>
            <person name="Li M."/>
        </authorList>
    </citation>
    <scope>NUCLEOTIDE SEQUENCE [LARGE SCALE GENOMIC DNA]</scope>
    <source>
        <strain evidence="2 3">31A1R</strain>
    </source>
</reference>
<feature type="transmembrane region" description="Helical" evidence="1">
    <location>
        <begin position="106"/>
        <end position="126"/>
    </location>
</feature>
<name>A0ABU5J0B5_9BACI</name>
<feature type="transmembrane region" description="Helical" evidence="1">
    <location>
        <begin position="789"/>
        <end position="807"/>
    </location>
</feature>
<feature type="transmembrane region" description="Helical" evidence="1">
    <location>
        <begin position="606"/>
        <end position="624"/>
    </location>
</feature>
<keyword evidence="3" id="KW-1185">Reference proteome</keyword>
<feature type="transmembrane region" description="Helical" evidence="1">
    <location>
        <begin position="438"/>
        <end position="461"/>
    </location>
</feature>
<feature type="transmembrane region" description="Helical" evidence="1">
    <location>
        <begin position="1100"/>
        <end position="1119"/>
    </location>
</feature>
<feature type="transmembrane region" description="Helical" evidence="1">
    <location>
        <begin position="885"/>
        <end position="905"/>
    </location>
</feature>
<feature type="transmembrane region" description="Helical" evidence="1">
    <location>
        <begin position="1074"/>
        <end position="1094"/>
    </location>
</feature>
<evidence type="ECO:0000313" key="2">
    <source>
        <dbReference type="EMBL" id="MDZ5472802.1"/>
    </source>
</evidence>
<feature type="transmembrane region" description="Helical" evidence="1">
    <location>
        <begin position="737"/>
        <end position="756"/>
    </location>
</feature>
<feature type="transmembrane region" description="Helical" evidence="1">
    <location>
        <begin position="1052"/>
        <end position="1069"/>
    </location>
</feature>
<feature type="transmembrane region" description="Helical" evidence="1">
    <location>
        <begin position="686"/>
        <end position="703"/>
    </location>
</feature>
<dbReference type="Proteomes" id="UP001290455">
    <property type="component" value="Unassembled WGS sequence"/>
</dbReference>
<sequence>MEPLSRDDRKRIVKEELGLLKEKRYISENLYNHVVQTQRKFYEDLEAEEARTVQHVATSQIETNSQVEEEKEKVQPQKQVIVKPAPVKKEPVKKVLSSEQIRERNITWLLNLGVILLLIGGLYVATSKWETLTDWMKASSIAFVSILFFGMAFVSGRVLRIEKTAFAFNVLGSLFLPIFLLSIGWFELLGSYLSFNGEGRFVFGVLSSYAVLPVYIWLAKKLSSRLFVWFSYLALTVGTGYLLAAVQLEKDGFYLGIMIFNGLLLAGYHRLKNNESIKLFTKELVYFAQINLVLTTLLMLLFYSNEVFFGFNLILTAILYLSVVYVTGKKEFHFVFSAMMVYGIYQMVEHTMLDSFSPILYALIGIGFLALPKVLDEQYPWEKVFNWTSAVISFFAFLYITFEGLLLKMGEPSFVLLLGYLVITANFLYLTNVFNRKLFAYLTPTFLSAALLEVVLLIDSVLAFESLLLPVFFIGFVLFVGVGIYLNNKHVNKILASSRDIGLVIMYVTIVVTMITSSWWELGLMLILLAGSLYLSIKLEERLIYKVTTPWFIPFLIGLAVVAFGEELNSLYYEYSKHFGLAVHFALGSFIVLACSYLVKPLQRSSFIVSQMFYTIAILSSFIVDIDEVWVQPSILIVGIGMYVHLYKFTKIKELTYLVSVTVLVAYFTVLHSIHLLFIETTYFDYIQFVGGAILLLSIGYTLRLKDADLFKGFALIGHIYLPLALIWTFLSYWEHAVWSFILAIGIYAVSTKMVNQEWKVRSFLYSGFTSLFLTVSTTLMFADGLTGELAFLVTSILIVIFWFLSTDVNKRRTNYYLVPFSILGIFSFVAAYPYDFTAFLLTIGYATGLLLFLHYIKWDFLVIVPLLSVLMGSLEFSWNLDSIYQLSLLAGLGVILLLVSQYAYKSLLVSHSNFPFKYVDAYSVVSLLFFMCLYLLDRDFLFVKVLPGVLIVLTLWLQRKRVPYEWSWIPAFLAGAYLLEPYYSLLSELEIPALLEREAYVLPFVALIIYLQTCLKNRYKEITGKLQWGILIAVSLTLVQDGLESNTIYDALIVGSLSLISLLAGVFLRIKSYFFVGSGVLLLNVFLQTRPFWGNLPWWAYLLIAGSILIGVASYNEWQKQKVGKGEKTFLLGIKEKVISKLKQWD</sequence>
<feature type="transmembrane region" description="Helical" evidence="1">
    <location>
        <begin position="283"/>
        <end position="303"/>
    </location>
</feature>
<feature type="transmembrane region" description="Helical" evidence="1">
    <location>
        <begin position="943"/>
        <end position="958"/>
    </location>
</feature>
<proteinExistence type="predicted"/>
<evidence type="ECO:0000313" key="3">
    <source>
        <dbReference type="Proteomes" id="UP001290455"/>
    </source>
</evidence>
<feature type="transmembrane region" description="Helical" evidence="1">
    <location>
        <begin position="655"/>
        <end position="674"/>
    </location>
</feature>
<feature type="transmembrane region" description="Helical" evidence="1">
    <location>
        <begin position="414"/>
        <end position="431"/>
    </location>
</feature>
<feature type="transmembrane region" description="Helical" evidence="1">
    <location>
        <begin position="551"/>
        <end position="573"/>
    </location>
</feature>
<keyword evidence="1" id="KW-1133">Transmembrane helix</keyword>
<comment type="caution">
    <text evidence="2">The sequence shown here is derived from an EMBL/GenBank/DDBJ whole genome shotgun (WGS) entry which is preliminary data.</text>
</comment>
<feature type="transmembrane region" description="Helical" evidence="1">
    <location>
        <begin position="917"/>
        <end position="937"/>
    </location>
</feature>
<feature type="transmembrane region" description="Helical" evidence="1">
    <location>
        <begin position="814"/>
        <end position="831"/>
    </location>
</feature>
<dbReference type="EMBL" id="JAXOFX010000008">
    <property type="protein sequence ID" value="MDZ5472802.1"/>
    <property type="molecule type" value="Genomic_DNA"/>
</dbReference>
<feature type="transmembrane region" description="Helical" evidence="1">
    <location>
        <begin position="359"/>
        <end position="375"/>
    </location>
</feature>
<feature type="transmembrane region" description="Helical" evidence="1">
    <location>
        <begin position="226"/>
        <end position="246"/>
    </location>
</feature>
<feature type="transmembrane region" description="Helical" evidence="1">
    <location>
        <begin position="579"/>
        <end position="599"/>
    </location>
</feature>
<feature type="transmembrane region" description="Helical" evidence="1">
    <location>
        <begin position="710"/>
        <end position="731"/>
    </location>
</feature>
<organism evidence="2 3">
    <name type="scientific">Robertmurraya mangrovi</name>
    <dbReference type="NCBI Taxonomy" id="3098077"/>
    <lineage>
        <taxon>Bacteria</taxon>
        <taxon>Bacillati</taxon>
        <taxon>Bacillota</taxon>
        <taxon>Bacilli</taxon>
        <taxon>Bacillales</taxon>
        <taxon>Bacillaceae</taxon>
        <taxon>Robertmurraya</taxon>
    </lineage>
</organism>
<gene>
    <name evidence="2" type="ORF">SM124_13800</name>
</gene>
<feature type="transmembrane region" description="Helical" evidence="1">
    <location>
        <begin position="384"/>
        <end position="402"/>
    </location>
</feature>
<accession>A0ABU5J0B5</accession>
<feature type="transmembrane region" description="Helical" evidence="1">
    <location>
        <begin position="252"/>
        <end position="271"/>
    </location>
</feature>
<keyword evidence="1" id="KW-0812">Transmembrane</keyword>
<evidence type="ECO:0000256" key="1">
    <source>
        <dbReference type="SAM" id="Phobius"/>
    </source>
</evidence>
<feature type="transmembrane region" description="Helical" evidence="1">
    <location>
        <begin position="166"/>
        <end position="186"/>
    </location>
</feature>
<feature type="transmembrane region" description="Helical" evidence="1">
    <location>
        <begin position="630"/>
        <end position="648"/>
    </location>
</feature>
<evidence type="ECO:0008006" key="4">
    <source>
        <dbReference type="Google" id="ProtNLM"/>
    </source>
</evidence>
<keyword evidence="1" id="KW-0472">Membrane</keyword>
<feature type="transmembrane region" description="Helical" evidence="1">
    <location>
        <begin position="201"/>
        <end position="219"/>
    </location>
</feature>
<dbReference type="RefSeq" id="WP_322447098.1">
    <property type="nucleotide sequence ID" value="NZ_JAXOFX010000008.1"/>
</dbReference>
<feature type="transmembrane region" description="Helical" evidence="1">
    <location>
        <begin position="467"/>
        <end position="486"/>
    </location>
</feature>